<keyword evidence="5" id="KW-1133">Transmembrane helix</keyword>
<keyword evidence="2" id="KW-1003">Cell membrane</keyword>
<evidence type="ECO:0000256" key="8">
    <source>
        <dbReference type="ARBA" id="ARBA00023180"/>
    </source>
</evidence>
<dbReference type="GO" id="GO:0005886">
    <property type="term" value="C:plasma membrane"/>
    <property type="evidence" value="ECO:0007669"/>
    <property type="project" value="UniProtKB-SubCell"/>
</dbReference>
<dbReference type="GO" id="GO:0012505">
    <property type="term" value="C:endomembrane system"/>
    <property type="evidence" value="ECO:0007669"/>
    <property type="project" value="UniProtKB-SubCell"/>
</dbReference>
<comment type="subcellular location">
    <subcellularLocation>
        <location evidence="1">Cell membrane</location>
    </subcellularLocation>
    <subcellularLocation>
        <location evidence="9">Endomembrane system</location>
        <topology evidence="9">Single-pass membrane protein</topology>
    </subcellularLocation>
</comment>
<dbReference type="SUPFAM" id="SSF52047">
    <property type="entry name" value="RNI-like"/>
    <property type="match status" value="2"/>
</dbReference>
<accession>A0A4Q9L2E1</accession>
<evidence type="ECO:0000313" key="11">
    <source>
        <dbReference type="Proteomes" id="UP000292362"/>
    </source>
</evidence>
<dbReference type="PANTHER" id="PTHR48052:SF8">
    <property type="entry name" value="LRR RECEPTOR-LIKE SERINE_THREONINE-PROTEIN KINASE FLS2"/>
    <property type="match status" value="1"/>
</dbReference>
<evidence type="ECO:0000256" key="6">
    <source>
        <dbReference type="ARBA" id="ARBA00023136"/>
    </source>
</evidence>
<evidence type="ECO:0008006" key="12">
    <source>
        <dbReference type="Google" id="ProtNLM"/>
    </source>
</evidence>
<sequence length="828" mass="96769">MYSLISLQFFSIFFAKNIEYLCLKIQRWIMRYWALFAFLYSLSFLKEINCACQSNNGIIEFALIDINWRKSIGREIIAKVEYWLSRSNENDRFSFCSGKHQFTANRIYPAFFVCPHNRSFLNHEPLHIYRVNYKDDWKVKFRVLNDYLSKNSGKPFLFYGSFDVSYQLLGVFAGYISNDSIVLSENLSYELFYKLIKVLDLLDPISCENLDKFYLALYKNGLINSISSADILNDFYDYKTRLFSEKGLQTSFLSFFSVLNDSLDACLIPNISTLSLFQKKSQYIDRCFRYAKNIERLVLKISAYSLELLMSAFDDKMQIFNWLLTVTKIEGFYFDDTEYTYNPIKCQNVCGFIRAEVPIRSSNLLKSVPSEFFLNLSEANQQRITYLRFVNIDICFATFQTIFEKNKVSFLEAAYCLSVECQKITKFLVKMPDLNIFKLSDMEMRSDDANIILCSKIRVLVLDTCTICNDSVWSLEKNHIFKYKIMEHLRTLSVLSSRLPVDLIELLLRSMNLEKLNISNFEFLPANSSLSVVAFQGKWNYLQVDKYIPTDYLKSFLRGYSVSFLSLCESRVFSDILFFFNTGYFNSSVKTLDLSDNSLTVDNLTLIHNFRNLKYLNLSASLSLNTDDLPNLRMFDTLRALDISRNNITSKNYDFISKFTVLESLSISKSKIEKGIWINVLNDQLIASLVSLDLSGVDMYFSDFERIRYCKKLKYLHFKVATDCFLFCYFNILGLAAMKKNLNILSVETEGNICFDDLVRLAGFSNLSEVKIECYTFLPVGREKFVKYDFFNPEFRLEMGLRHYNLDVHTKEILKEMFDNYSFSIVSH</sequence>
<reference evidence="10 11" key="1">
    <citation type="submission" date="2017-12" db="EMBL/GenBank/DDBJ databases">
        <authorList>
            <person name="Pombert J.-F."/>
            <person name="Haag K.L."/>
            <person name="Ebert D."/>
        </authorList>
    </citation>
    <scope>NUCLEOTIDE SEQUENCE [LARGE SCALE GENOMIC DNA]</scope>
    <source>
        <strain evidence="10">FI-OER-3-3</strain>
    </source>
</reference>
<keyword evidence="6" id="KW-0472">Membrane</keyword>
<evidence type="ECO:0000256" key="3">
    <source>
        <dbReference type="ARBA" id="ARBA00022692"/>
    </source>
</evidence>
<evidence type="ECO:0000313" key="10">
    <source>
        <dbReference type="EMBL" id="TBU01021.1"/>
    </source>
</evidence>
<evidence type="ECO:0000256" key="4">
    <source>
        <dbReference type="ARBA" id="ARBA00022729"/>
    </source>
</evidence>
<keyword evidence="8" id="KW-0325">Glycoprotein</keyword>
<evidence type="ECO:0000256" key="7">
    <source>
        <dbReference type="ARBA" id="ARBA00023170"/>
    </source>
</evidence>
<dbReference type="PANTHER" id="PTHR48052">
    <property type="entry name" value="UNNAMED PRODUCT"/>
    <property type="match status" value="1"/>
</dbReference>
<keyword evidence="4" id="KW-0732">Signal</keyword>
<organism evidence="10 11">
    <name type="scientific">Hamiltosporidium tvaerminnensis</name>
    <dbReference type="NCBI Taxonomy" id="1176355"/>
    <lineage>
        <taxon>Eukaryota</taxon>
        <taxon>Fungi</taxon>
        <taxon>Fungi incertae sedis</taxon>
        <taxon>Microsporidia</taxon>
        <taxon>Dubosqiidae</taxon>
        <taxon>Hamiltosporidium</taxon>
    </lineage>
</organism>
<name>A0A4Q9L2E1_9MICR</name>
<dbReference type="EMBL" id="PITJ01000829">
    <property type="protein sequence ID" value="TBU01021.1"/>
    <property type="molecule type" value="Genomic_DNA"/>
</dbReference>
<proteinExistence type="predicted"/>
<dbReference type="InterPro" id="IPR032675">
    <property type="entry name" value="LRR_dom_sf"/>
</dbReference>
<comment type="caution">
    <text evidence="10">The sequence shown here is derived from an EMBL/GenBank/DDBJ whole genome shotgun (WGS) entry which is preliminary data.</text>
</comment>
<keyword evidence="3" id="KW-0812">Transmembrane</keyword>
<keyword evidence="7" id="KW-0675">Receptor</keyword>
<evidence type="ECO:0000256" key="9">
    <source>
        <dbReference type="ARBA" id="ARBA00037847"/>
    </source>
</evidence>
<dbReference type="Proteomes" id="UP000292362">
    <property type="component" value="Unassembled WGS sequence"/>
</dbReference>
<evidence type="ECO:0000256" key="2">
    <source>
        <dbReference type="ARBA" id="ARBA00022475"/>
    </source>
</evidence>
<evidence type="ECO:0000256" key="1">
    <source>
        <dbReference type="ARBA" id="ARBA00004236"/>
    </source>
</evidence>
<protein>
    <recommendedName>
        <fullName evidence="12">Leucine-rich repeat-containing protein</fullName>
    </recommendedName>
</protein>
<evidence type="ECO:0000256" key="5">
    <source>
        <dbReference type="ARBA" id="ARBA00022989"/>
    </source>
</evidence>
<dbReference type="Gene3D" id="3.80.10.10">
    <property type="entry name" value="Ribonuclease Inhibitor"/>
    <property type="match status" value="1"/>
</dbReference>
<gene>
    <name evidence="10" type="ORF">CWI37_0829p0020</name>
</gene>
<dbReference type="VEuPathDB" id="MicrosporidiaDB:CWI37_0829p0020"/>
<dbReference type="AlphaFoldDB" id="A0A4Q9L2E1"/>